<sequence length="526" mass="53214">MSRRGVLALLASVVVGLLVAALPGTAAAQTATPPVVVSLTFDDGNADQTASLDILARHGLVGTFYVNTGSIGQPNYLTRADLGRIAAAGNEIGGHTVSHANLVGDAPDETARQICDDRATLTSWGFDPVSFAYPFGAYDLGVESAVRACGYTSARRVGGLGVDGPACPGCATAENVPPADPYAVSTTAQVGPTTTLADLEQSIATARAGGGGWVPYIFHHESCDTGCGDLSSDPALLDAFATWLADQQRAGTVVVRTVGQVIARPGGPAHTAPAATSTAVVNGGLTAGAGTLPYCWDVGGFGRNTATYRWTPAAAGQPASETVAVTAYTDGDATMLPRLDLGRCAPTTSTGTATTLTARYTSTVPTQFAVYRRTAVGTWLYWTSSPFVAPAPQWTPITWTTPPAPPDTTAVSAGLTVGAVGSVTSTAYTVGPAAPVPAPPLLPSGGRGLLVLGAVLAAVLGLLGAVIGFLAHHGGRFRRRRRVRRAWGPAAGVPAPRPPGDDEAPAESGDDGVAVGATGPEQEGGP</sequence>
<keyword evidence="7" id="KW-1185">Reference proteome</keyword>
<evidence type="ECO:0000256" key="2">
    <source>
        <dbReference type="SAM" id="MobiDB-lite"/>
    </source>
</evidence>
<dbReference type="EMBL" id="JAJNDB010000005">
    <property type="protein sequence ID" value="MCD2195935.1"/>
    <property type="molecule type" value="Genomic_DNA"/>
</dbReference>
<dbReference type="PROSITE" id="PS51677">
    <property type="entry name" value="NODB"/>
    <property type="match status" value="1"/>
</dbReference>
<evidence type="ECO:0000259" key="5">
    <source>
        <dbReference type="PROSITE" id="PS51677"/>
    </source>
</evidence>
<feature type="chain" id="PRO_5045682253" evidence="4">
    <location>
        <begin position="29"/>
        <end position="526"/>
    </location>
</feature>
<dbReference type="CDD" id="cd10967">
    <property type="entry name" value="CE4_GLA_like_6s"/>
    <property type="match status" value="1"/>
</dbReference>
<dbReference type="PANTHER" id="PTHR34216">
    <property type="match status" value="1"/>
</dbReference>
<dbReference type="PANTHER" id="PTHR34216:SF11">
    <property type="entry name" value="CHITOOLIGOSACCHARIDE DEACETYLASE"/>
    <property type="match status" value="1"/>
</dbReference>
<dbReference type="Gene3D" id="3.20.20.370">
    <property type="entry name" value="Glycoside hydrolase/deacetylase"/>
    <property type="match status" value="1"/>
</dbReference>
<dbReference type="Proteomes" id="UP001199469">
    <property type="component" value="Unassembled WGS sequence"/>
</dbReference>
<accession>A0ABS8PEL1</accession>
<evidence type="ECO:0000256" key="4">
    <source>
        <dbReference type="SAM" id="SignalP"/>
    </source>
</evidence>
<organism evidence="6 7">
    <name type="scientific">Actinomycetospora endophytica</name>
    <dbReference type="NCBI Taxonomy" id="2291215"/>
    <lineage>
        <taxon>Bacteria</taxon>
        <taxon>Bacillati</taxon>
        <taxon>Actinomycetota</taxon>
        <taxon>Actinomycetes</taxon>
        <taxon>Pseudonocardiales</taxon>
        <taxon>Pseudonocardiaceae</taxon>
        <taxon>Actinomycetospora</taxon>
    </lineage>
</organism>
<feature type="region of interest" description="Disordered" evidence="2">
    <location>
        <begin position="487"/>
        <end position="526"/>
    </location>
</feature>
<reference evidence="6 7" key="1">
    <citation type="submission" date="2021-11" db="EMBL/GenBank/DDBJ databases">
        <title>Draft genome sequence of Actinomycetospora sp. SF1 isolated from the rhizosphere soil.</title>
        <authorList>
            <person name="Duangmal K."/>
            <person name="Chantavorakit T."/>
        </authorList>
    </citation>
    <scope>NUCLEOTIDE SEQUENCE [LARGE SCALE GENOMIC DNA]</scope>
    <source>
        <strain evidence="6 7">TBRC 5722</strain>
    </source>
</reference>
<keyword evidence="1 4" id="KW-0732">Signal</keyword>
<feature type="domain" description="NodB homology" evidence="5">
    <location>
        <begin position="35"/>
        <end position="255"/>
    </location>
</feature>
<dbReference type="Pfam" id="PF01522">
    <property type="entry name" value="Polysacc_deac_1"/>
    <property type="match status" value="1"/>
</dbReference>
<evidence type="ECO:0000313" key="6">
    <source>
        <dbReference type="EMBL" id="MCD2195935.1"/>
    </source>
</evidence>
<feature type="transmembrane region" description="Helical" evidence="3">
    <location>
        <begin position="449"/>
        <end position="471"/>
    </location>
</feature>
<dbReference type="InterPro" id="IPR011330">
    <property type="entry name" value="Glyco_hydro/deAcase_b/a-brl"/>
</dbReference>
<dbReference type="RefSeq" id="WP_230737797.1">
    <property type="nucleotide sequence ID" value="NZ_JAJNDB010000005.1"/>
</dbReference>
<feature type="compositionally biased region" description="Acidic residues" evidence="2">
    <location>
        <begin position="501"/>
        <end position="510"/>
    </location>
</feature>
<protein>
    <submittedName>
        <fullName evidence="6">Polysaccharide deacetylase family protein</fullName>
    </submittedName>
</protein>
<proteinExistence type="predicted"/>
<gene>
    <name evidence="6" type="ORF">LQ327_21430</name>
</gene>
<dbReference type="SUPFAM" id="SSF88713">
    <property type="entry name" value="Glycoside hydrolase/deacetylase"/>
    <property type="match status" value="1"/>
</dbReference>
<keyword evidence="3" id="KW-0472">Membrane</keyword>
<feature type="signal peptide" evidence="4">
    <location>
        <begin position="1"/>
        <end position="28"/>
    </location>
</feature>
<dbReference type="InterPro" id="IPR002509">
    <property type="entry name" value="NODB_dom"/>
</dbReference>
<dbReference type="InterPro" id="IPR051398">
    <property type="entry name" value="Polysacch_Deacetylase"/>
</dbReference>
<evidence type="ECO:0000256" key="3">
    <source>
        <dbReference type="SAM" id="Phobius"/>
    </source>
</evidence>
<keyword evidence="3" id="KW-0812">Transmembrane</keyword>
<keyword evidence="3" id="KW-1133">Transmembrane helix</keyword>
<evidence type="ECO:0000256" key="1">
    <source>
        <dbReference type="ARBA" id="ARBA00022729"/>
    </source>
</evidence>
<evidence type="ECO:0000313" key="7">
    <source>
        <dbReference type="Proteomes" id="UP001199469"/>
    </source>
</evidence>
<comment type="caution">
    <text evidence="6">The sequence shown here is derived from an EMBL/GenBank/DDBJ whole genome shotgun (WGS) entry which is preliminary data.</text>
</comment>
<name>A0ABS8PEL1_9PSEU</name>